<reference evidence="4 5" key="1">
    <citation type="submission" date="2018-01" db="EMBL/GenBank/DDBJ databases">
        <authorList>
            <person name="Paulsen S."/>
            <person name="Gram L.K."/>
        </authorList>
    </citation>
    <scope>NUCLEOTIDE SEQUENCE [LARGE SCALE GENOMIC DNA]</scope>
    <source>
        <strain evidence="2 5">S3790</strain>
        <strain evidence="3 4">S3895</strain>
    </source>
</reference>
<sequence>MQNEFTTWYEKQREDLLWGMFVSCLLEVLAIFAVMLLLTPYFETLNIFWYGFFFLFIPFYIFSEASLALAKLRCIAQAGHTQFSDIIVSSISDKPIFHQWQCVSTRALLVTLFAAAGCAMAYFYSSKTMLVMLLLALLTGMVIFIGSALVFERYAKALVAGSFQQGRDPKPLSESETVDFLVTYHLLPWLIFATCVFGLLMSKYYLGYVGEVGEISLSSLAAYSYASFSFVGFWCCHNVLQSIQVDMKLQPMFLSGTDKFTYSELTGMIFGIGFIAWLALFFIGFFVPVISSGIWLILIAVSTIIFAAIVGILAAVLFAYHKLQQSLLSPVSSCSNSYKRSV</sequence>
<feature type="transmembrane region" description="Helical" evidence="1">
    <location>
        <begin position="130"/>
        <end position="151"/>
    </location>
</feature>
<gene>
    <name evidence="2" type="ORF">CWC19_17050</name>
    <name evidence="3" type="ORF">CWC20_02480</name>
</gene>
<feature type="transmembrane region" description="Helical" evidence="1">
    <location>
        <begin position="261"/>
        <end position="287"/>
    </location>
</feature>
<feature type="transmembrane region" description="Helical" evidence="1">
    <location>
        <begin position="293"/>
        <end position="320"/>
    </location>
</feature>
<evidence type="ECO:0000313" key="2">
    <source>
        <dbReference type="EMBL" id="TMO65930.1"/>
    </source>
</evidence>
<dbReference type="EMBL" id="PNBX01000082">
    <property type="protein sequence ID" value="TMO65930.1"/>
    <property type="molecule type" value="Genomic_DNA"/>
</dbReference>
<keyword evidence="4" id="KW-1185">Reference proteome</keyword>
<name>A0A5S3V5V4_9GAMM</name>
<protein>
    <submittedName>
        <fullName evidence="2">Uncharacterized protein</fullName>
    </submittedName>
</protein>
<proteinExistence type="predicted"/>
<feature type="transmembrane region" description="Helical" evidence="1">
    <location>
        <begin position="47"/>
        <end position="70"/>
    </location>
</feature>
<keyword evidence="1" id="KW-0812">Transmembrane</keyword>
<dbReference type="RefSeq" id="WP_138592971.1">
    <property type="nucleotide sequence ID" value="NZ_PNBW01000017.1"/>
</dbReference>
<feature type="transmembrane region" description="Helical" evidence="1">
    <location>
        <begin position="16"/>
        <end position="41"/>
    </location>
</feature>
<keyword evidence="1" id="KW-0472">Membrane</keyword>
<feature type="transmembrane region" description="Helical" evidence="1">
    <location>
        <begin position="107"/>
        <end position="124"/>
    </location>
</feature>
<dbReference type="AlphaFoldDB" id="A0A5S3V5V4"/>
<feature type="transmembrane region" description="Helical" evidence="1">
    <location>
        <begin position="220"/>
        <end position="240"/>
    </location>
</feature>
<evidence type="ECO:0000313" key="3">
    <source>
        <dbReference type="EMBL" id="TMO78033.1"/>
    </source>
</evidence>
<dbReference type="Proteomes" id="UP000307164">
    <property type="component" value="Unassembled WGS sequence"/>
</dbReference>
<reference evidence="2" key="3">
    <citation type="submission" date="2019-09" db="EMBL/GenBank/DDBJ databases">
        <title>Co-occurence of chitin degradation, pigmentation and bioactivity in marine Pseudoalteromonas.</title>
        <authorList>
            <person name="Sonnenschein E.C."/>
            <person name="Bech P.K."/>
        </authorList>
    </citation>
    <scope>NUCLEOTIDE SEQUENCE</scope>
    <source>
        <strain evidence="2">S3790</strain>
    </source>
</reference>
<evidence type="ECO:0000313" key="4">
    <source>
        <dbReference type="Proteomes" id="UP000307164"/>
    </source>
</evidence>
<feature type="transmembrane region" description="Helical" evidence="1">
    <location>
        <begin position="180"/>
        <end position="200"/>
    </location>
</feature>
<keyword evidence="1" id="KW-1133">Transmembrane helix</keyword>
<comment type="caution">
    <text evidence="2">The sequence shown here is derived from an EMBL/GenBank/DDBJ whole genome shotgun (WGS) entry which is preliminary data.</text>
</comment>
<organism evidence="2 5">
    <name type="scientific">Pseudoalteromonas aurantia</name>
    <dbReference type="NCBI Taxonomy" id="43654"/>
    <lineage>
        <taxon>Bacteria</taxon>
        <taxon>Pseudomonadati</taxon>
        <taxon>Pseudomonadota</taxon>
        <taxon>Gammaproteobacteria</taxon>
        <taxon>Alteromonadales</taxon>
        <taxon>Pseudoalteromonadaceae</taxon>
        <taxon>Pseudoalteromonas</taxon>
    </lineage>
</organism>
<evidence type="ECO:0000313" key="5">
    <source>
        <dbReference type="Proteomes" id="UP000307217"/>
    </source>
</evidence>
<dbReference type="EMBL" id="PNBW01000017">
    <property type="protein sequence ID" value="TMO78033.1"/>
    <property type="molecule type" value="Genomic_DNA"/>
</dbReference>
<evidence type="ECO:0000256" key="1">
    <source>
        <dbReference type="SAM" id="Phobius"/>
    </source>
</evidence>
<dbReference type="Proteomes" id="UP000307217">
    <property type="component" value="Unassembled WGS sequence"/>
</dbReference>
<accession>A0A5S3V5V4</accession>
<reference evidence="4 5" key="2">
    <citation type="submission" date="2019-06" db="EMBL/GenBank/DDBJ databases">
        <title>Co-occurence of chitin degradation, pigmentation and bioactivity in marine Pseudoalteromonas.</title>
        <authorList>
            <person name="Sonnenschein E.C."/>
            <person name="Bech P.K."/>
        </authorList>
    </citation>
    <scope>NUCLEOTIDE SEQUENCE [LARGE SCALE GENOMIC DNA]</scope>
    <source>
        <strain evidence="5">S3790</strain>
        <strain evidence="3 4">S3895</strain>
    </source>
</reference>